<feature type="region of interest" description="Disordered" evidence="3">
    <location>
        <begin position="501"/>
        <end position="522"/>
    </location>
</feature>
<dbReference type="InterPro" id="IPR051487">
    <property type="entry name" value="Ser/Thr_Proteases_Immune/Dev"/>
</dbReference>
<dbReference type="PANTHER" id="PTHR24256">
    <property type="entry name" value="TRYPTASE-RELATED"/>
    <property type="match status" value="1"/>
</dbReference>
<dbReference type="OrthoDB" id="6656697at2759"/>
<dbReference type="AlphaFoldDB" id="A0A7R8WBB5"/>
<dbReference type="Gene3D" id="2.40.10.10">
    <property type="entry name" value="Trypsin-like serine proteases"/>
    <property type="match status" value="1"/>
</dbReference>
<feature type="compositionally biased region" description="Gly residues" evidence="3">
    <location>
        <begin position="501"/>
        <end position="513"/>
    </location>
</feature>
<dbReference type="GO" id="GO:0004252">
    <property type="term" value="F:serine-type endopeptidase activity"/>
    <property type="evidence" value="ECO:0007669"/>
    <property type="project" value="InterPro"/>
</dbReference>
<dbReference type="InterPro" id="IPR001314">
    <property type="entry name" value="Peptidase_S1A"/>
</dbReference>
<evidence type="ECO:0000313" key="4">
    <source>
        <dbReference type="EMBL" id="CAD7225739.1"/>
    </source>
</evidence>
<dbReference type="InterPro" id="IPR009003">
    <property type="entry name" value="Peptidase_S1_PA"/>
</dbReference>
<dbReference type="Pfam" id="PF00089">
    <property type="entry name" value="Trypsin"/>
    <property type="match status" value="1"/>
</dbReference>
<dbReference type="GO" id="GO:0006508">
    <property type="term" value="P:proteolysis"/>
    <property type="evidence" value="ECO:0007669"/>
    <property type="project" value="InterPro"/>
</dbReference>
<dbReference type="SUPFAM" id="SSF50494">
    <property type="entry name" value="Trypsin-like serine proteases"/>
    <property type="match status" value="1"/>
</dbReference>
<gene>
    <name evidence="4" type="ORF">CTOB1V02_LOCUS3671</name>
</gene>
<organism evidence="4">
    <name type="scientific">Cyprideis torosa</name>
    <dbReference type="NCBI Taxonomy" id="163714"/>
    <lineage>
        <taxon>Eukaryota</taxon>
        <taxon>Metazoa</taxon>
        <taxon>Ecdysozoa</taxon>
        <taxon>Arthropoda</taxon>
        <taxon>Crustacea</taxon>
        <taxon>Oligostraca</taxon>
        <taxon>Ostracoda</taxon>
        <taxon>Podocopa</taxon>
        <taxon>Podocopida</taxon>
        <taxon>Cytherocopina</taxon>
        <taxon>Cytheroidea</taxon>
        <taxon>Cytherideidae</taxon>
        <taxon>Cyprideis</taxon>
    </lineage>
</organism>
<dbReference type="PRINTS" id="PR00722">
    <property type="entry name" value="CHYMOTRYPSIN"/>
</dbReference>
<dbReference type="FunFam" id="2.40.10.10:FF:000002">
    <property type="entry name" value="Transmembrane protease serine"/>
    <property type="match status" value="1"/>
</dbReference>
<evidence type="ECO:0000256" key="1">
    <source>
        <dbReference type="ARBA" id="ARBA00023157"/>
    </source>
</evidence>
<feature type="non-terminal residue" evidence="4">
    <location>
        <position position="522"/>
    </location>
</feature>
<accession>A0A7R8WBB5</accession>
<dbReference type="EMBL" id="OB660651">
    <property type="protein sequence ID" value="CAD7225739.1"/>
    <property type="molecule type" value="Genomic_DNA"/>
</dbReference>
<reference evidence="4" key="1">
    <citation type="submission" date="2020-11" db="EMBL/GenBank/DDBJ databases">
        <authorList>
            <person name="Tran Van P."/>
        </authorList>
    </citation>
    <scope>NUCLEOTIDE SEQUENCE</scope>
</reference>
<evidence type="ECO:0000256" key="3">
    <source>
        <dbReference type="SAM" id="MobiDB-lite"/>
    </source>
</evidence>
<dbReference type="InterPro" id="IPR043504">
    <property type="entry name" value="Peptidase_S1_PA_chymotrypsin"/>
</dbReference>
<protein>
    <submittedName>
        <fullName evidence="4">Uncharacterized protein</fullName>
    </submittedName>
</protein>
<evidence type="ECO:0000256" key="2">
    <source>
        <dbReference type="ARBA" id="ARBA00024195"/>
    </source>
</evidence>
<dbReference type="SMART" id="SM00020">
    <property type="entry name" value="Tryp_SPc"/>
    <property type="match status" value="1"/>
</dbReference>
<dbReference type="InterPro" id="IPR001254">
    <property type="entry name" value="Trypsin_dom"/>
</dbReference>
<proteinExistence type="inferred from homology"/>
<name>A0A7R8WBB5_9CRUS</name>
<keyword evidence="1" id="KW-1015">Disulfide bond</keyword>
<dbReference type="PROSITE" id="PS50240">
    <property type="entry name" value="TRYPSIN_DOM"/>
    <property type="match status" value="1"/>
</dbReference>
<dbReference type="CDD" id="cd00190">
    <property type="entry name" value="Tryp_SPc"/>
    <property type="match status" value="1"/>
</dbReference>
<comment type="similarity">
    <text evidence="2">Belongs to the peptidase S1 family. CLIP subfamily.</text>
</comment>
<sequence length="522" mass="52768">GGGIGGGGIGGGGIGGGGIGGGGIGGGGIGGGGIGGGGIGGGIGGGACETFGLPPDLVQSLNLCGGGGTSSPDSLITGNYLCSNGHACCCVDAYQCDSAQQPSDGSGQLDLRIVNNGGQCHREGQVFCCQPGTGGGIVPPHGGGSKPGGGGGGGFYDKCGVDQCCCVEEYLCGGGSEHDGSGLLDLRKEANTRSSCRPGEVYCCDYSGGGYKGCGRSYRGGYSTGEYGQANYGEYPWQAVILSTDNQFIGAGVIIDEYTILTVGHKIYKSNAYDIKIRVGDWDVTGFVPQYEKYESEEYKVSEIIVHPGLNVKNAYNDVAIIRIDPQYPIRFNPVVGPICLPDYNSYFTGQTCWVTGWGKDAFGPQGQHSSILKEVDVPVLEHNDCEYKFQTNTNLGPRFKLNGDQFICAGGIGGKDACIGDGGGPLVCEQGGRFVLAGLVAWGKGCGQEGVPGAYVNVVKFLDWINGGYRGGIGGHGSRPGGGFGGGGFGGGGNFGGGRPGGGFGGGGGFHQGGRRPGRGF</sequence>